<dbReference type="EMBL" id="CAJNRE010018173">
    <property type="protein sequence ID" value="CAF2162287.1"/>
    <property type="molecule type" value="Genomic_DNA"/>
</dbReference>
<dbReference type="InterPro" id="IPR002110">
    <property type="entry name" value="Ankyrin_rpt"/>
</dbReference>
<dbReference type="InterPro" id="IPR036770">
    <property type="entry name" value="Ankyrin_rpt-contain_sf"/>
</dbReference>
<reference evidence="2" key="1">
    <citation type="submission" date="2021-02" db="EMBL/GenBank/DDBJ databases">
        <authorList>
            <person name="Nowell W R."/>
        </authorList>
    </citation>
    <scope>NUCLEOTIDE SEQUENCE</scope>
</reference>
<evidence type="ECO:0000313" key="2">
    <source>
        <dbReference type="EMBL" id="CAF2162287.1"/>
    </source>
</evidence>
<feature type="non-terminal residue" evidence="2">
    <location>
        <position position="1"/>
    </location>
</feature>
<evidence type="ECO:0000313" key="3">
    <source>
        <dbReference type="Proteomes" id="UP000663824"/>
    </source>
</evidence>
<comment type="caution">
    <text evidence="2">The sequence shown here is derived from an EMBL/GenBank/DDBJ whole genome shotgun (WGS) entry which is preliminary data.</text>
</comment>
<dbReference type="Proteomes" id="UP000663824">
    <property type="component" value="Unassembled WGS sequence"/>
</dbReference>
<dbReference type="AlphaFoldDB" id="A0A816YM76"/>
<dbReference type="PANTHER" id="PTHR24118:SF99">
    <property type="entry name" value="POTE ANKYRIN DOMAIN FAMILY MEMBER 3C-RELATED"/>
    <property type="match status" value="1"/>
</dbReference>
<dbReference type="SUPFAM" id="SSF48403">
    <property type="entry name" value="Ankyrin repeat"/>
    <property type="match status" value="3"/>
</dbReference>
<dbReference type="Pfam" id="PF12796">
    <property type="entry name" value="Ank_2"/>
    <property type="match status" value="1"/>
</dbReference>
<protein>
    <submittedName>
        <fullName evidence="2">Uncharacterized protein</fullName>
    </submittedName>
</protein>
<dbReference type="PROSITE" id="PS50088">
    <property type="entry name" value="ANK_REPEAT"/>
    <property type="match status" value="1"/>
</dbReference>
<accession>A0A816YM76</accession>
<gene>
    <name evidence="2" type="ORF">MBJ925_LOCUS33203</name>
</gene>
<dbReference type="PROSITE" id="PS50297">
    <property type="entry name" value="ANK_REP_REGION"/>
    <property type="match status" value="1"/>
</dbReference>
<sequence>MLPLRLRISKTVLEQLEYVIVKHNADCTCVDINGQNAFHHLALNANPQTNSTLLGHDDSELRTYYVRMAEILLEHGCSPTQMDNKAQTPLALALESNNFIIVDFLINEAKVALTLDISCDGKTLLHYFAMNSENPALTDILAKISPIDQLRKMVEVYDNEGRTPFHYCTKRYEEHFKNRHCVDATLPKYQSMVKMIRYFLEIFDCDPDIPVKRVVDHSKEASELNVTDSDMNDSNSEAQKSLRETSIFYLLYDTSYYGSASEHPLQILLKKSKNINVPLFETKRTPLLQAISAKHSKTVSLLLQNPSCDVNLATSTETSELGKAPLILACKLQYLSVIRELLNHPKCDLLLRDHQQNQAFHYFLATSMRSDEYFELFNIFIEKLMALGKDTLNSQGEAGRTPLHIAVQYNAGTVGTTYTVEEVLIENGSNVLIEDDAGNIPLHHVFLGNKTTNDPVELCALVMQAMKYKSLDMKNSEGNTPLHLAVMKESNIYALGRTCIHHLVRPLIESYDIFYANNIELFELLHTAGASLSIPDKMGFTPLKYAAKHNGCQHLYDRLRELVNECPMEIEEIPQKRFIVNDPNESLLDLHDYYSDAQKYIDEYVAAQSMNISSKVYKVDPLSKMSETA</sequence>
<organism evidence="2 3">
    <name type="scientific">Rotaria magnacalcarata</name>
    <dbReference type="NCBI Taxonomy" id="392030"/>
    <lineage>
        <taxon>Eukaryota</taxon>
        <taxon>Metazoa</taxon>
        <taxon>Spiralia</taxon>
        <taxon>Gnathifera</taxon>
        <taxon>Rotifera</taxon>
        <taxon>Eurotatoria</taxon>
        <taxon>Bdelloidea</taxon>
        <taxon>Philodinida</taxon>
        <taxon>Philodinidae</taxon>
        <taxon>Rotaria</taxon>
    </lineage>
</organism>
<proteinExistence type="predicted"/>
<dbReference type="Pfam" id="PF00023">
    <property type="entry name" value="Ank"/>
    <property type="match status" value="1"/>
</dbReference>
<keyword evidence="1" id="KW-0040">ANK repeat</keyword>
<dbReference type="Gene3D" id="1.25.40.20">
    <property type="entry name" value="Ankyrin repeat-containing domain"/>
    <property type="match status" value="4"/>
</dbReference>
<dbReference type="SMART" id="SM00248">
    <property type="entry name" value="ANK"/>
    <property type="match status" value="9"/>
</dbReference>
<dbReference type="PANTHER" id="PTHR24118">
    <property type="entry name" value="POTE ANKYRIN DOMAIN"/>
    <property type="match status" value="1"/>
</dbReference>
<feature type="repeat" description="ANK" evidence="1">
    <location>
        <begin position="398"/>
        <end position="436"/>
    </location>
</feature>
<evidence type="ECO:0000256" key="1">
    <source>
        <dbReference type="PROSITE-ProRule" id="PRU00023"/>
    </source>
</evidence>
<name>A0A816YM76_9BILA</name>